<proteinExistence type="predicted"/>
<dbReference type="InterPro" id="IPR041642">
    <property type="entry name" value="KstR_C"/>
</dbReference>
<dbReference type="GO" id="GO:0003700">
    <property type="term" value="F:DNA-binding transcription factor activity"/>
    <property type="evidence" value="ECO:0007669"/>
    <property type="project" value="TreeGrafter"/>
</dbReference>
<accession>A0A367F3A9</accession>
<gene>
    <name evidence="5" type="ORF">DTL70_11025</name>
</gene>
<dbReference type="PANTHER" id="PTHR30055:SF242">
    <property type="entry name" value="HTH-TYPE TRANSCRIPTIONAL REPRESSOR KSTR"/>
    <property type="match status" value="1"/>
</dbReference>
<dbReference type="GO" id="GO:0000976">
    <property type="term" value="F:transcription cis-regulatory region binding"/>
    <property type="evidence" value="ECO:0007669"/>
    <property type="project" value="TreeGrafter"/>
</dbReference>
<organism evidence="5 6">
    <name type="scientific">Streptomyces diacarni</name>
    <dbReference type="NCBI Taxonomy" id="2800381"/>
    <lineage>
        <taxon>Bacteria</taxon>
        <taxon>Bacillati</taxon>
        <taxon>Actinomycetota</taxon>
        <taxon>Actinomycetes</taxon>
        <taxon>Kitasatosporales</taxon>
        <taxon>Streptomycetaceae</taxon>
        <taxon>Streptomyces</taxon>
    </lineage>
</organism>
<name>A0A367F3A9_9ACTN</name>
<feature type="DNA-binding region" description="H-T-H motif" evidence="2">
    <location>
        <begin position="42"/>
        <end position="61"/>
    </location>
</feature>
<dbReference type="RefSeq" id="WP_114021696.1">
    <property type="nucleotide sequence ID" value="NZ_QOIN01000039.1"/>
</dbReference>
<evidence type="ECO:0000256" key="2">
    <source>
        <dbReference type="PROSITE-ProRule" id="PRU00335"/>
    </source>
</evidence>
<dbReference type="InterPro" id="IPR001647">
    <property type="entry name" value="HTH_TetR"/>
</dbReference>
<dbReference type="Pfam" id="PF00440">
    <property type="entry name" value="TetR_N"/>
    <property type="match status" value="1"/>
</dbReference>
<feature type="compositionally biased region" description="Basic and acidic residues" evidence="3">
    <location>
        <begin position="1"/>
        <end position="10"/>
    </location>
</feature>
<evidence type="ECO:0000259" key="4">
    <source>
        <dbReference type="PROSITE" id="PS50977"/>
    </source>
</evidence>
<evidence type="ECO:0000256" key="3">
    <source>
        <dbReference type="SAM" id="MobiDB-lite"/>
    </source>
</evidence>
<feature type="domain" description="HTH tetR-type" evidence="4">
    <location>
        <begin position="19"/>
        <end position="79"/>
    </location>
</feature>
<dbReference type="PANTHER" id="PTHR30055">
    <property type="entry name" value="HTH-TYPE TRANSCRIPTIONAL REGULATOR RUTR"/>
    <property type="match status" value="1"/>
</dbReference>
<comment type="caution">
    <text evidence="5">The sequence shown here is derived from an EMBL/GenBank/DDBJ whole genome shotgun (WGS) entry which is preliminary data.</text>
</comment>
<dbReference type="PRINTS" id="PR00455">
    <property type="entry name" value="HTHTETR"/>
</dbReference>
<dbReference type="EMBL" id="QOIN01000039">
    <property type="protein sequence ID" value="RCG24848.1"/>
    <property type="molecule type" value="Genomic_DNA"/>
</dbReference>
<protein>
    <submittedName>
        <fullName evidence="5">TetR/AcrR family transcriptional regulator</fullName>
    </submittedName>
</protein>
<sequence>MPRIAEDRPAAEPQSPGQKARHERILNVAARLGAERGLEHVQMHDVAKGAGVAIATLYRYFPSKTHLFTAIMASQVERMSEGSPRIDAAADPVGAVAETLLRSTRHMLHTPRLAGAMMQSNFAAHAATVTEAAGIEAKVHHTVLGLLGLSKPTDRDNRLIRLLMKSWHGLLVSAINGHSSMSETETEIRLACEVLLGARSNARE</sequence>
<dbReference type="Proteomes" id="UP000252914">
    <property type="component" value="Unassembled WGS sequence"/>
</dbReference>
<dbReference type="Gene3D" id="1.10.357.10">
    <property type="entry name" value="Tetracycline Repressor, domain 2"/>
    <property type="match status" value="1"/>
</dbReference>
<dbReference type="SUPFAM" id="SSF46689">
    <property type="entry name" value="Homeodomain-like"/>
    <property type="match status" value="1"/>
</dbReference>
<evidence type="ECO:0000313" key="6">
    <source>
        <dbReference type="Proteomes" id="UP000252914"/>
    </source>
</evidence>
<keyword evidence="6" id="KW-1185">Reference proteome</keyword>
<feature type="region of interest" description="Disordered" evidence="3">
    <location>
        <begin position="1"/>
        <end position="21"/>
    </location>
</feature>
<dbReference type="PROSITE" id="PS50977">
    <property type="entry name" value="HTH_TETR_2"/>
    <property type="match status" value="1"/>
</dbReference>
<dbReference type="Pfam" id="PF17925">
    <property type="entry name" value="TetR_C_20"/>
    <property type="match status" value="1"/>
</dbReference>
<dbReference type="AlphaFoldDB" id="A0A367F3A9"/>
<evidence type="ECO:0000256" key="1">
    <source>
        <dbReference type="ARBA" id="ARBA00023125"/>
    </source>
</evidence>
<keyword evidence="1 2" id="KW-0238">DNA-binding</keyword>
<dbReference type="InterPro" id="IPR009057">
    <property type="entry name" value="Homeodomain-like_sf"/>
</dbReference>
<dbReference type="InterPro" id="IPR050109">
    <property type="entry name" value="HTH-type_TetR-like_transc_reg"/>
</dbReference>
<evidence type="ECO:0000313" key="5">
    <source>
        <dbReference type="EMBL" id="RCG24848.1"/>
    </source>
</evidence>
<reference evidence="5 6" key="1">
    <citation type="submission" date="2018-06" db="EMBL/GenBank/DDBJ databases">
        <title>Streptomyces reniochalinae sp. nov. and Streptomyces diacarnus sp. nov. from marine sponges.</title>
        <authorList>
            <person name="Li L."/>
        </authorList>
    </citation>
    <scope>NUCLEOTIDE SEQUENCE [LARGE SCALE GENOMIC DNA]</scope>
    <source>
        <strain evidence="5 6">LHW51701</strain>
    </source>
</reference>